<protein>
    <recommendedName>
        <fullName evidence="6">BHLH domain-containing protein</fullName>
    </recommendedName>
</protein>
<dbReference type="InterPro" id="IPR036638">
    <property type="entry name" value="HLH_DNA-bd_sf"/>
</dbReference>
<dbReference type="PANTHER" id="PTHR45914">
    <property type="entry name" value="TRANSCRIPTION FACTOR HEC3-RELATED"/>
    <property type="match status" value="1"/>
</dbReference>
<organism evidence="7 8">
    <name type="scientific">Papaver somniferum</name>
    <name type="common">Opium poppy</name>
    <dbReference type="NCBI Taxonomy" id="3469"/>
    <lineage>
        <taxon>Eukaryota</taxon>
        <taxon>Viridiplantae</taxon>
        <taxon>Streptophyta</taxon>
        <taxon>Embryophyta</taxon>
        <taxon>Tracheophyta</taxon>
        <taxon>Spermatophyta</taxon>
        <taxon>Magnoliopsida</taxon>
        <taxon>Ranunculales</taxon>
        <taxon>Papaveraceae</taxon>
        <taxon>Papaveroideae</taxon>
        <taxon>Papaver</taxon>
    </lineage>
</organism>
<dbReference type="GO" id="GO:0005634">
    <property type="term" value="C:nucleus"/>
    <property type="evidence" value="ECO:0007669"/>
    <property type="project" value="UniProtKB-SubCell"/>
</dbReference>
<dbReference type="Proteomes" id="UP000316621">
    <property type="component" value="Chromosome 6"/>
</dbReference>
<name>A0A4Y7K1K5_PAPSO</name>
<evidence type="ECO:0000256" key="1">
    <source>
        <dbReference type="ARBA" id="ARBA00004123"/>
    </source>
</evidence>
<dbReference type="Gene3D" id="4.10.280.10">
    <property type="entry name" value="Helix-loop-helix DNA-binding domain"/>
    <property type="match status" value="1"/>
</dbReference>
<dbReference type="InterPro" id="IPR011598">
    <property type="entry name" value="bHLH_dom"/>
</dbReference>
<proteinExistence type="predicted"/>
<sequence>MHSSDHEHQQQQQLIRTISCSEEKKQVKGEEGSEEEEELGAVKEMMYLIAAMQPIDIGPVTLAKPKRENIRVSNDPHLVAARHRRERISERIRVLQRLVPGGAKTDTASVLDEPVRYIKFLKKQVIKLQLSDQNSPRIAVPIINDEYHWHVPSSENNIFTFMETMPPSTEDYYIPS</sequence>
<dbReference type="InterPro" id="IPR045843">
    <property type="entry name" value="IND-like"/>
</dbReference>
<feature type="compositionally biased region" description="Basic and acidic residues" evidence="5">
    <location>
        <begin position="21"/>
        <end position="31"/>
    </location>
</feature>
<keyword evidence="4" id="KW-0539">Nucleus</keyword>
<reference evidence="7 8" key="1">
    <citation type="journal article" date="2018" name="Science">
        <title>The opium poppy genome and morphinan production.</title>
        <authorList>
            <person name="Guo L."/>
            <person name="Winzer T."/>
            <person name="Yang X."/>
            <person name="Li Y."/>
            <person name="Ning Z."/>
            <person name="He Z."/>
            <person name="Teodor R."/>
            <person name="Lu Y."/>
            <person name="Bowser T.A."/>
            <person name="Graham I.A."/>
            <person name="Ye K."/>
        </authorList>
    </citation>
    <scope>NUCLEOTIDE SEQUENCE [LARGE SCALE GENOMIC DNA]</scope>
    <source>
        <strain evidence="8">cv. HN1</strain>
        <tissue evidence="7">Leaves</tissue>
    </source>
</reference>
<dbReference type="Pfam" id="PF00010">
    <property type="entry name" value="HLH"/>
    <property type="match status" value="1"/>
</dbReference>
<dbReference type="GO" id="GO:0003700">
    <property type="term" value="F:DNA-binding transcription factor activity"/>
    <property type="evidence" value="ECO:0007669"/>
    <property type="project" value="InterPro"/>
</dbReference>
<accession>A0A4Y7K1K5</accession>
<evidence type="ECO:0000313" key="7">
    <source>
        <dbReference type="EMBL" id="RZC66131.1"/>
    </source>
</evidence>
<evidence type="ECO:0000256" key="4">
    <source>
        <dbReference type="ARBA" id="ARBA00023242"/>
    </source>
</evidence>
<dbReference type="SMART" id="SM00353">
    <property type="entry name" value="HLH"/>
    <property type="match status" value="1"/>
</dbReference>
<keyword evidence="8" id="KW-1185">Reference proteome</keyword>
<dbReference type="Gramene" id="RZC66131">
    <property type="protein sequence ID" value="RZC66131"/>
    <property type="gene ID" value="C5167_009816"/>
</dbReference>
<dbReference type="EMBL" id="CM010720">
    <property type="protein sequence ID" value="RZC66131.1"/>
    <property type="molecule type" value="Genomic_DNA"/>
</dbReference>
<evidence type="ECO:0000256" key="2">
    <source>
        <dbReference type="ARBA" id="ARBA00023015"/>
    </source>
</evidence>
<dbReference type="PROSITE" id="PS50888">
    <property type="entry name" value="BHLH"/>
    <property type="match status" value="1"/>
</dbReference>
<keyword evidence="2" id="KW-0805">Transcription regulation</keyword>
<evidence type="ECO:0000256" key="5">
    <source>
        <dbReference type="SAM" id="MobiDB-lite"/>
    </source>
</evidence>
<dbReference type="SUPFAM" id="SSF47459">
    <property type="entry name" value="HLH, helix-loop-helix DNA-binding domain"/>
    <property type="match status" value="1"/>
</dbReference>
<feature type="region of interest" description="Disordered" evidence="5">
    <location>
        <begin position="1"/>
        <end position="36"/>
    </location>
</feature>
<keyword evidence="3" id="KW-0804">Transcription</keyword>
<dbReference type="AlphaFoldDB" id="A0A4Y7K1K5"/>
<dbReference type="GO" id="GO:0046983">
    <property type="term" value="F:protein dimerization activity"/>
    <property type="evidence" value="ECO:0007669"/>
    <property type="project" value="InterPro"/>
</dbReference>
<evidence type="ECO:0000313" key="8">
    <source>
        <dbReference type="Proteomes" id="UP000316621"/>
    </source>
</evidence>
<evidence type="ECO:0000259" key="6">
    <source>
        <dbReference type="PROSITE" id="PS50888"/>
    </source>
</evidence>
<dbReference type="PANTHER" id="PTHR45914:SF7">
    <property type="entry name" value="TRANSCRIPTION FACTOR HEC3"/>
    <property type="match status" value="1"/>
</dbReference>
<evidence type="ECO:0000256" key="3">
    <source>
        <dbReference type="ARBA" id="ARBA00023163"/>
    </source>
</evidence>
<feature type="domain" description="BHLH" evidence="6">
    <location>
        <begin position="72"/>
        <end position="121"/>
    </location>
</feature>
<comment type="subcellular location">
    <subcellularLocation>
        <location evidence="1">Nucleus</location>
    </subcellularLocation>
</comment>
<gene>
    <name evidence="7" type="ORF">C5167_009816</name>
</gene>